<accession>A0A175RKW6</accession>
<evidence type="ECO:0000256" key="1">
    <source>
        <dbReference type="SAM" id="MobiDB-lite"/>
    </source>
</evidence>
<protein>
    <submittedName>
        <fullName evidence="2">Uncharacterized protein</fullName>
    </submittedName>
</protein>
<organism evidence="2 3">
    <name type="scientific">Curtobacterium luteum</name>
    <dbReference type="NCBI Taxonomy" id="33881"/>
    <lineage>
        <taxon>Bacteria</taxon>
        <taxon>Bacillati</taxon>
        <taxon>Actinomycetota</taxon>
        <taxon>Actinomycetes</taxon>
        <taxon>Micrococcales</taxon>
        <taxon>Microbacteriaceae</taxon>
        <taxon>Curtobacterium</taxon>
    </lineage>
</organism>
<name>A0A175RKW6_9MICO</name>
<dbReference type="PATRIC" id="fig|33881.3.peg.2832"/>
<evidence type="ECO:0000313" key="2">
    <source>
        <dbReference type="EMBL" id="KTR04357.1"/>
    </source>
</evidence>
<evidence type="ECO:0000313" key="3">
    <source>
        <dbReference type="Proteomes" id="UP000078252"/>
    </source>
</evidence>
<dbReference type="STRING" id="33881.NS184_12145"/>
<proteinExistence type="predicted"/>
<reference evidence="2 3" key="1">
    <citation type="journal article" date="2016" name="Front. Microbiol.">
        <title>Genomic Resource of Rice Seed Associated Bacteria.</title>
        <authorList>
            <person name="Midha S."/>
            <person name="Bansal K."/>
            <person name="Sharma S."/>
            <person name="Kumar N."/>
            <person name="Patil P.P."/>
            <person name="Chaudhry V."/>
            <person name="Patil P.B."/>
        </authorList>
    </citation>
    <scope>NUCLEOTIDE SEQUENCE [LARGE SCALE GENOMIC DNA]</scope>
    <source>
        <strain evidence="2 3">NS184</strain>
    </source>
</reference>
<gene>
    <name evidence="2" type="ORF">NS184_12145</name>
</gene>
<feature type="region of interest" description="Disordered" evidence="1">
    <location>
        <begin position="64"/>
        <end position="91"/>
    </location>
</feature>
<dbReference type="AlphaFoldDB" id="A0A175RKW6"/>
<dbReference type="EMBL" id="LDQC01000068">
    <property type="protein sequence ID" value="KTR04357.1"/>
    <property type="molecule type" value="Genomic_DNA"/>
</dbReference>
<dbReference type="RefSeq" id="WP_058726365.1">
    <property type="nucleotide sequence ID" value="NZ_LDQC01000068.1"/>
</dbReference>
<dbReference type="Proteomes" id="UP000078252">
    <property type="component" value="Unassembled WGS sequence"/>
</dbReference>
<sequence>MPNLETIVAVVAAVERAHPVRSLADVSPAAQARLRAEAARRGTTPETVLDEELAFERERRAAEQRVERTASRARRAYRESDTRRTVHTSEA</sequence>
<comment type="caution">
    <text evidence="2">The sequence shown here is derived from an EMBL/GenBank/DDBJ whole genome shotgun (WGS) entry which is preliminary data.</text>
</comment>